<comment type="catalytic activity">
    <reaction evidence="1">
        <text>a triacylglycerol + H2O = a diacylglycerol + a fatty acid + H(+)</text>
        <dbReference type="Rhea" id="RHEA:12044"/>
        <dbReference type="ChEBI" id="CHEBI:15377"/>
        <dbReference type="ChEBI" id="CHEBI:15378"/>
        <dbReference type="ChEBI" id="CHEBI:17855"/>
        <dbReference type="ChEBI" id="CHEBI:18035"/>
        <dbReference type="ChEBI" id="CHEBI:28868"/>
        <dbReference type="EC" id="3.1.1.3"/>
    </reaction>
</comment>
<keyword evidence="4" id="KW-0964">Secreted</keyword>
<accession>A0ABY8EG77</accession>
<reference evidence="10 11" key="1">
    <citation type="submission" date="2023-03" db="EMBL/GenBank/DDBJ databases">
        <title>Complete genome sequence of Tepidibacter sp. SWIR-1, isolated from a deep-sea hydrothermal vent.</title>
        <authorList>
            <person name="Li X."/>
        </authorList>
    </citation>
    <scope>NUCLEOTIDE SEQUENCE [LARGE SCALE GENOMIC DNA]</scope>
    <source>
        <strain evidence="10 11">SWIR-1</strain>
    </source>
</reference>
<dbReference type="InterPro" id="IPR029058">
    <property type="entry name" value="AB_hydrolase_fold"/>
</dbReference>
<gene>
    <name evidence="10" type="ORF">P4S50_00465</name>
</gene>
<evidence type="ECO:0000256" key="5">
    <source>
        <dbReference type="ARBA" id="ARBA00022729"/>
    </source>
</evidence>
<dbReference type="EC" id="3.1.1.3" evidence="3"/>
<evidence type="ECO:0000256" key="2">
    <source>
        <dbReference type="ARBA" id="ARBA00004613"/>
    </source>
</evidence>
<name>A0ABY8EG77_9FIRM</name>
<evidence type="ECO:0000256" key="4">
    <source>
        <dbReference type="ARBA" id="ARBA00022525"/>
    </source>
</evidence>
<evidence type="ECO:0000313" key="10">
    <source>
        <dbReference type="EMBL" id="WFD10579.1"/>
    </source>
</evidence>
<keyword evidence="11" id="KW-1185">Reference proteome</keyword>
<keyword evidence="8" id="KW-0443">Lipid metabolism</keyword>
<proteinExistence type="predicted"/>
<evidence type="ECO:0000256" key="1">
    <source>
        <dbReference type="ARBA" id="ARBA00001024"/>
    </source>
</evidence>
<evidence type="ECO:0000256" key="6">
    <source>
        <dbReference type="ARBA" id="ARBA00022801"/>
    </source>
</evidence>
<dbReference type="RefSeq" id="WP_277732546.1">
    <property type="nucleotide sequence ID" value="NZ_CP120733.1"/>
</dbReference>
<evidence type="ECO:0000256" key="8">
    <source>
        <dbReference type="ARBA" id="ARBA00023098"/>
    </source>
</evidence>
<sequence length="407" mass="45972">MTRKNNYPIVLVHGFAGWGRDEVLGMPYWGGISEDFEEILNDNGYETYTATVSPFASNWDRACELYAYIKGGTVDYGKYHSEKYGHSRYGRTYSGVYPQLGEVNPQTGEINKIHLLSHSMGGQTVRVFAQLLEVASQEEIEAVLGKNATEEDIKMAIDKKELSPLFVGNNSFVHSVTSISTPHDGTTLTYGVMGIVPYAQQIIGLVAAQAGIYDKPVYDFKLDQWNLKMNPDESYMDYVERVFNSNIWSDTKDISAWDLSPDGAKELNSWVDAQPNIYYFSWSTEETKEGIITGNHYPEIGMSPMLVPFSIHMGRYTQDVEGKVEIDKKWFQNDGVVNTISMNGPKIGSKDEIVKYNKYNKDVPKGKWNHMGILDSVDHEEIVGVGTVLKKGEWYKEYAQFLGRLSK</sequence>
<evidence type="ECO:0000313" key="11">
    <source>
        <dbReference type="Proteomes" id="UP001222800"/>
    </source>
</evidence>
<dbReference type="Proteomes" id="UP001222800">
    <property type="component" value="Chromosome"/>
</dbReference>
<dbReference type="PANTHER" id="PTHR34043:SF3">
    <property type="entry name" value="ALPHA_BETA-HYDROLASES SUPERFAMILY PROTEIN"/>
    <property type="match status" value="1"/>
</dbReference>
<keyword evidence="7" id="KW-0442">Lipid degradation</keyword>
<keyword evidence="5" id="KW-0732">Signal</keyword>
<dbReference type="InterPro" id="IPR056304">
    <property type="entry name" value="Lip-like_C"/>
</dbReference>
<feature type="domain" description="Lipase-like C-terminal" evidence="9">
    <location>
        <begin position="5"/>
        <end position="390"/>
    </location>
</feature>
<protein>
    <recommendedName>
        <fullName evidence="3">triacylglycerol lipase</fullName>
        <ecNumber evidence="3">3.1.1.3</ecNumber>
    </recommendedName>
</protein>
<dbReference type="Pfam" id="PF24708">
    <property type="entry name" value="Lip_C"/>
    <property type="match status" value="1"/>
</dbReference>
<dbReference type="EMBL" id="CP120733">
    <property type="protein sequence ID" value="WFD10579.1"/>
    <property type="molecule type" value="Genomic_DNA"/>
</dbReference>
<evidence type="ECO:0000256" key="3">
    <source>
        <dbReference type="ARBA" id="ARBA00013279"/>
    </source>
</evidence>
<dbReference type="Gene3D" id="3.40.50.1820">
    <property type="entry name" value="alpha/beta hydrolase"/>
    <property type="match status" value="1"/>
</dbReference>
<dbReference type="SUPFAM" id="SSF53474">
    <property type="entry name" value="alpha/beta-Hydrolases"/>
    <property type="match status" value="1"/>
</dbReference>
<dbReference type="PANTHER" id="PTHR34043">
    <property type="entry name" value="ALPHA/BETA-HYDROLASES SUPERFAMILY PROTEIN"/>
    <property type="match status" value="1"/>
</dbReference>
<evidence type="ECO:0000256" key="7">
    <source>
        <dbReference type="ARBA" id="ARBA00022963"/>
    </source>
</evidence>
<evidence type="ECO:0000259" key="9">
    <source>
        <dbReference type="Pfam" id="PF24708"/>
    </source>
</evidence>
<comment type="subcellular location">
    <subcellularLocation>
        <location evidence="2">Secreted</location>
    </subcellularLocation>
</comment>
<organism evidence="10 11">
    <name type="scientific">Tepidibacter hydrothermalis</name>
    <dbReference type="NCBI Taxonomy" id="3036126"/>
    <lineage>
        <taxon>Bacteria</taxon>
        <taxon>Bacillati</taxon>
        <taxon>Bacillota</taxon>
        <taxon>Clostridia</taxon>
        <taxon>Peptostreptococcales</taxon>
        <taxon>Peptostreptococcaceae</taxon>
        <taxon>Tepidibacter</taxon>
    </lineage>
</organism>
<keyword evidence="6" id="KW-0378">Hydrolase</keyword>